<dbReference type="PANTHER" id="PTHR34979">
    <property type="entry name" value="INNER MEMBRANE PROTEIN YGAZ"/>
    <property type="match status" value="1"/>
</dbReference>
<feature type="transmembrane region" description="Helical" evidence="8">
    <location>
        <begin position="163"/>
        <end position="181"/>
    </location>
</feature>
<dbReference type="GO" id="GO:1903785">
    <property type="term" value="P:L-valine transmembrane transport"/>
    <property type="evidence" value="ECO:0007669"/>
    <property type="project" value="TreeGrafter"/>
</dbReference>
<evidence type="ECO:0000256" key="3">
    <source>
        <dbReference type="ARBA" id="ARBA00022448"/>
    </source>
</evidence>
<keyword evidence="5 8" id="KW-0812">Transmembrane</keyword>
<dbReference type="EMBL" id="DSOV01000002">
    <property type="protein sequence ID" value="HEN40850.1"/>
    <property type="molecule type" value="Genomic_DNA"/>
</dbReference>
<protein>
    <submittedName>
        <fullName evidence="9">Branched-chain amino acid ABC transporter permease</fullName>
    </submittedName>
</protein>
<dbReference type="AlphaFoldDB" id="A0A831UAN1"/>
<sequence length="237" mass="24558">MAERTAGRNGGVLRDGLGTAWPICLGYVPIGLALGVLAQKAGLGPLETALMSTLVFAGGSQFIAVAMIKSGAAAAAIVATTFMVNLRHALMSSALALPLNGVSRRFLALFAYGVTDESFAVNMARFRAGGWDRWRALVVNHAANLTWIVSTVAGAWAGEFIPAGAFGIDYALTAMFICLLVLQLRSRFYAVVAAFSGLVATALSVTIPGNSHIVIAAVAAATAGYALRRRRTAGGGR</sequence>
<feature type="transmembrane region" description="Helical" evidence="8">
    <location>
        <begin position="188"/>
        <end position="205"/>
    </location>
</feature>
<evidence type="ECO:0000256" key="2">
    <source>
        <dbReference type="ARBA" id="ARBA00010735"/>
    </source>
</evidence>
<dbReference type="Pfam" id="PF03591">
    <property type="entry name" value="AzlC"/>
    <property type="match status" value="1"/>
</dbReference>
<evidence type="ECO:0000313" key="9">
    <source>
        <dbReference type="EMBL" id="HEN40850.1"/>
    </source>
</evidence>
<reference evidence="9" key="1">
    <citation type="journal article" date="2020" name="mSystems">
        <title>Genome- and Community-Level Interaction Insights into Carbon Utilization and Element Cycling Functions of Hydrothermarchaeota in Hydrothermal Sediment.</title>
        <authorList>
            <person name="Zhou Z."/>
            <person name="Liu Y."/>
            <person name="Xu W."/>
            <person name="Pan J."/>
            <person name="Luo Z.H."/>
            <person name="Li M."/>
        </authorList>
    </citation>
    <scope>NUCLEOTIDE SEQUENCE [LARGE SCALE GENOMIC DNA]</scope>
    <source>
        <strain evidence="9">SpSt-349</strain>
    </source>
</reference>
<evidence type="ECO:0000256" key="7">
    <source>
        <dbReference type="ARBA" id="ARBA00023136"/>
    </source>
</evidence>
<evidence type="ECO:0000256" key="1">
    <source>
        <dbReference type="ARBA" id="ARBA00004651"/>
    </source>
</evidence>
<comment type="subcellular location">
    <subcellularLocation>
        <location evidence="1">Cell membrane</location>
        <topology evidence="1">Multi-pass membrane protein</topology>
    </subcellularLocation>
</comment>
<name>A0A831UAN1_GEOME</name>
<evidence type="ECO:0000256" key="6">
    <source>
        <dbReference type="ARBA" id="ARBA00022989"/>
    </source>
</evidence>
<keyword evidence="4" id="KW-1003">Cell membrane</keyword>
<keyword evidence="6 8" id="KW-1133">Transmembrane helix</keyword>
<organism evidence="9">
    <name type="scientific">Geobacter metallireducens</name>
    <dbReference type="NCBI Taxonomy" id="28232"/>
    <lineage>
        <taxon>Bacteria</taxon>
        <taxon>Pseudomonadati</taxon>
        <taxon>Thermodesulfobacteriota</taxon>
        <taxon>Desulfuromonadia</taxon>
        <taxon>Geobacterales</taxon>
        <taxon>Geobacteraceae</taxon>
        <taxon>Geobacter</taxon>
    </lineage>
</organism>
<accession>A0A831UAN1</accession>
<proteinExistence type="inferred from homology"/>
<keyword evidence="7 8" id="KW-0472">Membrane</keyword>
<comment type="similarity">
    <text evidence="2">Belongs to the AzlC family.</text>
</comment>
<dbReference type="InterPro" id="IPR011606">
    <property type="entry name" value="Brnchd-chn_aa_trnsp_permease"/>
</dbReference>
<dbReference type="PANTHER" id="PTHR34979:SF1">
    <property type="entry name" value="INNER MEMBRANE PROTEIN YGAZ"/>
    <property type="match status" value="1"/>
</dbReference>
<gene>
    <name evidence="9" type="ORF">ENQ87_00520</name>
</gene>
<feature type="transmembrane region" description="Helical" evidence="8">
    <location>
        <begin position="211"/>
        <end position="227"/>
    </location>
</feature>
<comment type="caution">
    <text evidence="9">The sequence shown here is derived from an EMBL/GenBank/DDBJ whole genome shotgun (WGS) entry which is preliminary data.</text>
</comment>
<feature type="transmembrane region" description="Helical" evidence="8">
    <location>
        <begin position="20"/>
        <end position="37"/>
    </location>
</feature>
<evidence type="ECO:0000256" key="4">
    <source>
        <dbReference type="ARBA" id="ARBA00022475"/>
    </source>
</evidence>
<evidence type="ECO:0000256" key="8">
    <source>
        <dbReference type="SAM" id="Phobius"/>
    </source>
</evidence>
<keyword evidence="3" id="KW-0813">Transport</keyword>
<evidence type="ECO:0000256" key="5">
    <source>
        <dbReference type="ARBA" id="ARBA00022692"/>
    </source>
</evidence>
<dbReference type="GO" id="GO:0005886">
    <property type="term" value="C:plasma membrane"/>
    <property type="evidence" value="ECO:0007669"/>
    <property type="project" value="UniProtKB-SubCell"/>
</dbReference>
<feature type="transmembrane region" description="Helical" evidence="8">
    <location>
        <begin position="137"/>
        <end position="157"/>
    </location>
</feature>